<reference evidence="7 8" key="1">
    <citation type="journal article" date="2024" name="Commun. Biol.">
        <title>Comparative genomic analysis of thermophilic fungi reveals convergent evolutionary adaptations and gene losses.</title>
        <authorList>
            <person name="Steindorff A.S."/>
            <person name="Aguilar-Pontes M.V."/>
            <person name="Robinson A.J."/>
            <person name="Andreopoulos B."/>
            <person name="LaButti K."/>
            <person name="Kuo A."/>
            <person name="Mondo S."/>
            <person name="Riley R."/>
            <person name="Otillar R."/>
            <person name="Haridas S."/>
            <person name="Lipzen A."/>
            <person name="Grimwood J."/>
            <person name="Schmutz J."/>
            <person name="Clum A."/>
            <person name="Reid I.D."/>
            <person name="Moisan M.C."/>
            <person name="Butler G."/>
            <person name="Nguyen T.T.M."/>
            <person name="Dewar K."/>
            <person name="Conant G."/>
            <person name="Drula E."/>
            <person name="Henrissat B."/>
            <person name="Hansel C."/>
            <person name="Singer S."/>
            <person name="Hutchinson M.I."/>
            <person name="de Vries R.P."/>
            <person name="Natvig D.O."/>
            <person name="Powell A.J."/>
            <person name="Tsang A."/>
            <person name="Grigoriev I.V."/>
        </authorList>
    </citation>
    <scope>NUCLEOTIDE SEQUENCE [LARGE SCALE GENOMIC DNA]</scope>
    <source>
        <strain evidence="7 8">ATCC 22073</strain>
    </source>
</reference>
<protein>
    <recommendedName>
        <fullName evidence="6">CNH domain-containing protein</fullName>
    </recommendedName>
</protein>
<evidence type="ECO:0000313" key="8">
    <source>
        <dbReference type="Proteomes" id="UP001600064"/>
    </source>
</evidence>
<evidence type="ECO:0000256" key="5">
    <source>
        <dbReference type="SAM" id="MobiDB-lite"/>
    </source>
</evidence>
<evidence type="ECO:0000256" key="3">
    <source>
        <dbReference type="ARBA" id="ARBA00022490"/>
    </source>
</evidence>
<dbReference type="InterPro" id="IPR001180">
    <property type="entry name" value="CNH_dom"/>
</dbReference>
<name>A0ABR4DG16_9PEZI</name>
<comment type="caution">
    <text evidence="7">The sequence shown here is derived from an EMBL/GenBank/DDBJ whole genome shotgun (WGS) entry which is preliminary data.</text>
</comment>
<evidence type="ECO:0000256" key="1">
    <source>
        <dbReference type="ARBA" id="ARBA00004496"/>
    </source>
</evidence>
<evidence type="ECO:0000313" key="7">
    <source>
        <dbReference type="EMBL" id="KAL2268532.1"/>
    </source>
</evidence>
<feature type="compositionally biased region" description="Low complexity" evidence="5">
    <location>
        <begin position="366"/>
        <end position="385"/>
    </location>
</feature>
<feature type="compositionally biased region" description="Pro residues" evidence="5">
    <location>
        <begin position="24"/>
        <end position="41"/>
    </location>
</feature>
<sequence>MASDPPRKQGRPAPDPATIASSSSPPPPPPLPPPPPSPPRQSPAALLAARPYALRPLLQDVPLAADGENGDIKINCVDYCDGNLYIGTSASELLHFFRIPPDPSEPHAPASFILARRFSPKYTEPTGGFNGSRPGVQQILLLPRVNKACVLCNWTVTFYSLPELSPVFDIQVKNCNWIGGVDLNEGHDGPGGPGDRAPGVTILLSLNRRIQVVRIGDDVRSLRKIDYAGSTLTVRRDSIACVADARSYALLDVDRQLKIPLMNISSLDNTEPDGTFGQAQTIAGAPDGGLARSASSASSRPHLNVQGHSRSTSLGDFISGMRRNDRPPEDGEDSVFQSSDAPPPPPPPSRSPGPVDKPLPAPPRGDQPADAPPQRTATPPRRATPSPKPGSVFLKPHILSPTADEFLIVTGTGPLDPGIGMFVNLDGDPTRPTLEFDKYPREIAVDGGAADLSSPLPSMGAGEEGYVLASMTKELDDGLHHGLEIQRLDANGGDGEPEKWWLEIGPDGSDSPAARGPIGIRPLLQSEEVLFEDVVERLCQRRFTPFQGPSETPTTLSMKSHDSRTALSLQRLSQEQALFDSEDEQLPPGWEATRNQEGEGFVRRLAKTTSRLAVWAGNNIWWAVRSPLLTQLDSALEAAAASQQAQGLETRRQLFALLDSIKDREPMTELEFMTLGYVKQKASVLLLTDFLSSPEPPFTDAETRAMEETLVGGDLDARVVLSLIPALRNEIVVSRRGIWIYGGIKKLVERRMSAETDGVVPPIRSLPPGVLQFLRRFLTAWRRKKGFGSIPDEVFRTVDASLLLVLLELDQSTPVGQTGKPGSVRKELYDLVDHGVDCFDRAVDLLESYHRLFVLSRLYQHRKMAADVLATWRRIIEGEEDRGGELGDGEQRVRSYLSNIGNRALVQEYGLWLASRNPRLGVQVFTDEKGKATKFEHAQIVALLREEAPDAVRYYLEHLVFGKGNTTYVNELIAYYLDVVLADLHRSPASRDTVAASYEAYRALQPPKPTYLRFLADNAPPNDEAWQSRLRLLQLLGGGHDYDVDAIRARIHGSPDGPPGFFLARPDSDGKVEEMFEALMAKRGWHQLPEKASRERQAYPIDKKWALVRADRLDEWRARERRQQAAEPGQHPPAGGVSAPLDGVHDQRDQQEIAYSQTLLVPESIILASRARHHSAALYLLVHRLADYDTAVSYCLRGAAALTPAGAGTFDHGLPRPAPRSRDADTAPPTWDEQRELFRLLLGQLLALDDAETRAEQAGCLLARFGAWFDLGEVLELLPEEWGVETVAEFLVAALRRLTAEGREAAVERALAGAENLRVGFEWVVKVEDKGGVVED</sequence>
<proteinExistence type="predicted"/>
<dbReference type="PANTHER" id="PTHR12894">
    <property type="entry name" value="CNH DOMAIN CONTAINING"/>
    <property type="match status" value="1"/>
</dbReference>
<dbReference type="GeneID" id="98124393"/>
<keyword evidence="4" id="KW-0653">Protein transport</keyword>
<gene>
    <name evidence="7" type="ORF">VTJ83DRAFT_3378</name>
</gene>
<feature type="region of interest" description="Disordered" evidence="5">
    <location>
        <begin position="267"/>
        <end position="392"/>
    </location>
</feature>
<evidence type="ECO:0000256" key="4">
    <source>
        <dbReference type="ARBA" id="ARBA00022927"/>
    </source>
</evidence>
<keyword evidence="2" id="KW-0813">Transport</keyword>
<feature type="compositionally biased region" description="Pro residues" evidence="5">
    <location>
        <begin position="341"/>
        <end position="365"/>
    </location>
</feature>
<accession>A0ABR4DG16</accession>
<dbReference type="PANTHER" id="PTHR12894:SF27">
    <property type="entry name" value="TRANSFORMING GROWTH FACTOR-BETA RECEPTOR-ASSOCIATED PROTEIN 1"/>
    <property type="match status" value="1"/>
</dbReference>
<dbReference type="InterPro" id="IPR032914">
    <property type="entry name" value="Vam6/VPS39/TRAP1"/>
</dbReference>
<feature type="region of interest" description="Disordered" evidence="5">
    <location>
        <begin position="1119"/>
        <end position="1143"/>
    </location>
</feature>
<comment type="subcellular location">
    <subcellularLocation>
        <location evidence="1">Cytoplasm</location>
    </subcellularLocation>
</comment>
<feature type="compositionally biased region" description="Low complexity" evidence="5">
    <location>
        <begin position="291"/>
        <end position="300"/>
    </location>
</feature>
<feature type="domain" description="CNH" evidence="6">
    <location>
        <begin position="71"/>
        <end position="495"/>
    </location>
</feature>
<dbReference type="PROSITE" id="PS50219">
    <property type="entry name" value="CNH"/>
    <property type="match status" value="1"/>
</dbReference>
<dbReference type="Proteomes" id="UP001600064">
    <property type="component" value="Unassembled WGS sequence"/>
</dbReference>
<dbReference type="RefSeq" id="XP_070867256.1">
    <property type="nucleotide sequence ID" value="XM_071009749.1"/>
</dbReference>
<evidence type="ECO:0000256" key="2">
    <source>
        <dbReference type="ARBA" id="ARBA00022448"/>
    </source>
</evidence>
<evidence type="ECO:0000259" key="6">
    <source>
        <dbReference type="PROSITE" id="PS50219"/>
    </source>
</evidence>
<dbReference type="EMBL" id="JAZGUE010000003">
    <property type="protein sequence ID" value="KAL2268532.1"/>
    <property type="molecule type" value="Genomic_DNA"/>
</dbReference>
<organism evidence="7 8">
    <name type="scientific">Remersonia thermophila</name>
    <dbReference type="NCBI Taxonomy" id="72144"/>
    <lineage>
        <taxon>Eukaryota</taxon>
        <taxon>Fungi</taxon>
        <taxon>Dikarya</taxon>
        <taxon>Ascomycota</taxon>
        <taxon>Pezizomycotina</taxon>
        <taxon>Sordariomycetes</taxon>
        <taxon>Sordariomycetidae</taxon>
        <taxon>Sordariales</taxon>
        <taxon>Sordariales incertae sedis</taxon>
        <taxon>Remersonia</taxon>
    </lineage>
</organism>
<feature type="region of interest" description="Disordered" evidence="5">
    <location>
        <begin position="1"/>
        <end position="43"/>
    </location>
</feature>
<keyword evidence="3" id="KW-0963">Cytoplasm</keyword>
<keyword evidence="8" id="KW-1185">Reference proteome</keyword>